<keyword evidence="1" id="KW-0472">Membrane</keyword>
<feature type="transmembrane region" description="Helical" evidence="1">
    <location>
        <begin position="271"/>
        <end position="295"/>
    </location>
</feature>
<gene>
    <name evidence="2" type="ORF">J0M35_08175</name>
</gene>
<dbReference type="Proteomes" id="UP000664277">
    <property type="component" value="Unassembled WGS sequence"/>
</dbReference>
<evidence type="ECO:0000313" key="2">
    <source>
        <dbReference type="EMBL" id="MBN8660321.1"/>
    </source>
</evidence>
<sequence length="638" mass="69510">MVNRIRRWLLQGVRDQNKGEHKDKAPWWQVMCLTGVDYFSTLGYQPGIAFLAAGILSPLATAIVVLVTLIGLVPLYGRVAKASPHGQGSIAMLEKLLPGWFGKALILILLGFAATDFIITITLSAADATAHIVENPAWPAALSDRVLVTSVLILILCLIFLKGFKEAIGLAVVLVGLYLAVNCFVAYWSICEIIHNPSLLQNWHASLFTQFRSVPQMIGVSLILFPKLALGMSGFETGVAVMPLVEGLKKGEEEKLGHEAEVAARVKNTKLLLGTAAILMAGLLLISSVITTVLIPAQAFAEGGEANGRALAYLAHKFGGHGFGTIYDISTISILWFAGASAMAGLLNLVPRYLPRYGMAPGWAQALRPLVLFFTAVSFVVTVLFKANVDAQAGAYATGVLVLFTSASLAVTMAAWKESKWKRTHYTAILLIFIYTTIANMHERPEGLQIASFFIGSILLTSLVSRAMRSLELRIAQVKFDDLAQSFIEEALNKPTKQINLLTHRPGNTNYQAKESETRKIHKLTHDEAGFIFLEVTLSDPSEFIDNCLEVSGAVIDGHKVWRCNSPAIPNAIAAILLEIRDRTGTLPHAYFGWTEGSPVAYVFKYIFLGEGETAPVTREILREIETDPSRRPVVIVG</sequence>
<feature type="transmembrane region" description="Helical" evidence="1">
    <location>
        <begin position="366"/>
        <end position="387"/>
    </location>
</feature>
<feature type="transmembrane region" description="Helical" evidence="1">
    <location>
        <begin position="168"/>
        <end position="190"/>
    </location>
</feature>
<reference evidence="2" key="1">
    <citation type="submission" date="2021-02" db="EMBL/GenBank/DDBJ databases">
        <title>Genome-Resolved Metagenomics of a Microbial Community Performing Photosynthetic Biological Nutrient Removal.</title>
        <authorList>
            <person name="Mcdaniel E.A."/>
        </authorList>
    </citation>
    <scope>NUCLEOTIDE SEQUENCE</scope>
    <source>
        <strain evidence="2">UWPOB_OBS1</strain>
    </source>
</reference>
<feature type="transmembrane region" description="Helical" evidence="1">
    <location>
        <begin position="334"/>
        <end position="354"/>
    </location>
</feature>
<protein>
    <recommendedName>
        <fullName evidence="4">Amino acid transporter</fullName>
    </recommendedName>
</protein>
<dbReference type="AlphaFoldDB" id="A0A8J7TLU3"/>
<keyword evidence="1" id="KW-1133">Transmembrane helix</keyword>
<evidence type="ECO:0000313" key="3">
    <source>
        <dbReference type="Proteomes" id="UP000664277"/>
    </source>
</evidence>
<proteinExistence type="predicted"/>
<dbReference type="EMBL" id="JAFLCK010000009">
    <property type="protein sequence ID" value="MBN8660321.1"/>
    <property type="molecule type" value="Genomic_DNA"/>
</dbReference>
<comment type="caution">
    <text evidence="2">The sequence shown here is derived from an EMBL/GenBank/DDBJ whole genome shotgun (WGS) entry which is preliminary data.</text>
</comment>
<keyword evidence="1" id="KW-0812">Transmembrane</keyword>
<evidence type="ECO:0008006" key="4">
    <source>
        <dbReference type="Google" id="ProtNLM"/>
    </source>
</evidence>
<feature type="transmembrane region" description="Helical" evidence="1">
    <location>
        <begin position="104"/>
        <end position="126"/>
    </location>
</feature>
<feature type="transmembrane region" description="Helical" evidence="1">
    <location>
        <begin position="48"/>
        <end position="73"/>
    </location>
</feature>
<name>A0A8J7TLU3_9BACT</name>
<feature type="transmembrane region" description="Helical" evidence="1">
    <location>
        <begin position="138"/>
        <end position="161"/>
    </location>
</feature>
<accession>A0A8J7TLU3</accession>
<feature type="transmembrane region" description="Helical" evidence="1">
    <location>
        <begin position="423"/>
        <end position="441"/>
    </location>
</feature>
<dbReference type="Gene3D" id="1.20.1740.10">
    <property type="entry name" value="Amino acid/polyamine transporter I"/>
    <property type="match status" value="1"/>
</dbReference>
<feature type="transmembrane region" description="Helical" evidence="1">
    <location>
        <begin position="393"/>
        <end position="416"/>
    </location>
</feature>
<evidence type="ECO:0000256" key="1">
    <source>
        <dbReference type="SAM" id="Phobius"/>
    </source>
</evidence>
<feature type="transmembrane region" description="Helical" evidence="1">
    <location>
        <begin position="447"/>
        <end position="465"/>
    </location>
</feature>
<organism evidence="2 3">
    <name type="scientific">Candidatus Obscuribacter phosphatis</name>
    <dbReference type="NCBI Taxonomy" id="1906157"/>
    <lineage>
        <taxon>Bacteria</taxon>
        <taxon>Bacillati</taxon>
        <taxon>Candidatus Melainabacteria</taxon>
        <taxon>Candidatus Obscuribacterales</taxon>
        <taxon>Candidatus Obscuribacteraceae</taxon>
        <taxon>Candidatus Obscuribacter</taxon>
    </lineage>
</organism>